<dbReference type="GO" id="GO:0005886">
    <property type="term" value="C:plasma membrane"/>
    <property type="evidence" value="ECO:0007669"/>
    <property type="project" value="TreeGrafter"/>
</dbReference>
<dbReference type="PANTHER" id="PTHR30178">
    <property type="entry name" value="INNER MEMBRANE PROTEIN YAAH"/>
    <property type="match status" value="1"/>
</dbReference>
<dbReference type="Pfam" id="PF01184">
    <property type="entry name" value="Gpr1_Fun34_YaaH"/>
    <property type="match status" value="1"/>
</dbReference>
<dbReference type="PANTHER" id="PTHR30178:SF3">
    <property type="entry name" value="SUCCINATE-ACETATE_PROTON SYMPORTER SATP"/>
    <property type="match status" value="1"/>
</dbReference>
<dbReference type="NCBIfam" id="NF038013">
    <property type="entry name" value="AceTr_1"/>
    <property type="match status" value="1"/>
</dbReference>
<evidence type="ECO:0000256" key="4">
    <source>
        <dbReference type="ARBA" id="ARBA00022989"/>
    </source>
</evidence>
<keyword evidence="8" id="KW-1185">Reference proteome</keyword>
<comment type="subcellular location">
    <subcellularLocation>
        <location evidence="1">Membrane</location>
        <topology evidence="1">Multi-pass membrane protein</topology>
    </subcellularLocation>
</comment>
<feature type="transmembrane region" description="Helical" evidence="6">
    <location>
        <begin position="269"/>
        <end position="290"/>
    </location>
</feature>
<dbReference type="GO" id="GO:0071422">
    <property type="term" value="P:succinate transmembrane transport"/>
    <property type="evidence" value="ECO:0007669"/>
    <property type="project" value="TreeGrafter"/>
</dbReference>
<feature type="transmembrane region" description="Helical" evidence="6">
    <location>
        <begin position="153"/>
        <end position="173"/>
    </location>
</feature>
<evidence type="ECO:0000313" key="8">
    <source>
        <dbReference type="Proteomes" id="UP000015354"/>
    </source>
</evidence>
<dbReference type="OrthoDB" id="3648309at2759"/>
<evidence type="ECO:0000256" key="6">
    <source>
        <dbReference type="SAM" id="Phobius"/>
    </source>
</evidence>
<gene>
    <name evidence="7" type="ORF">STCU_07525</name>
</gene>
<feature type="transmembrane region" description="Helical" evidence="6">
    <location>
        <begin position="180"/>
        <end position="199"/>
    </location>
</feature>
<keyword evidence="5 6" id="KW-0472">Membrane</keyword>
<dbReference type="InterPro" id="IPR000791">
    <property type="entry name" value="Gpr1/Fun34/SatP-like"/>
</dbReference>
<protein>
    <submittedName>
        <fullName evidence="7">GPR1/FUN34/yaaH family</fullName>
    </submittedName>
</protein>
<keyword evidence="3 6" id="KW-0812">Transmembrane</keyword>
<dbReference type="AlphaFoldDB" id="S9VKI4"/>
<feature type="transmembrane region" description="Helical" evidence="6">
    <location>
        <begin position="219"/>
        <end position="248"/>
    </location>
</feature>
<evidence type="ECO:0000256" key="2">
    <source>
        <dbReference type="ARBA" id="ARBA00005587"/>
    </source>
</evidence>
<reference evidence="7 8" key="1">
    <citation type="journal article" date="2013" name="PLoS ONE">
        <title>Predicting the Proteins of Angomonas deanei, Strigomonas culicis and Their Respective Endosymbionts Reveals New Aspects of the Trypanosomatidae Family.</title>
        <authorList>
            <person name="Motta M.C."/>
            <person name="Martins A.C."/>
            <person name="de Souza S.S."/>
            <person name="Catta-Preta C.M."/>
            <person name="Silva R."/>
            <person name="Klein C.C."/>
            <person name="de Almeida L.G."/>
            <person name="de Lima Cunha O."/>
            <person name="Ciapina L.P."/>
            <person name="Brocchi M."/>
            <person name="Colabardini A.C."/>
            <person name="de Araujo Lima B."/>
            <person name="Machado C.R."/>
            <person name="de Almeida Soares C.M."/>
            <person name="Probst C.M."/>
            <person name="de Menezes C.B."/>
            <person name="Thompson C.E."/>
            <person name="Bartholomeu D.C."/>
            <person name="Gradia D.F."/>
            <person name="Pavoni D.P."/>
            <person name="Grisard E.C."/>
            <person name="Fantinatti-Garboggini F."/>
            <person name="Marchini F.K."/>
            <person name="Rodrigues-Luiz G.F."/>
            <person name="Wagner G."/>
            <person name="Goldman G.H."/>
            <person name="Fietto J.L."/>
            <person name="Elias M.C."/>
            <person name="Goldman M.H."/>
            <person name="Sagot M.F."/>
            <person name="Pereira M."/>
            <person name="Stoco P.H."/>
            <person name="de Mendonca-Neto R.P."/>
            <person name="Teixeira S.M."/>
            <person name="Maciel T.E."/>
            <person name="de Oliveira Mendes T.A."/>
            <person name="Urmenyi T.P."/>
            <person name="de Souza W."/>
            <person name="Schenkman S."/>
            <person name="de Vasconcelos A.T."/>
        </authorList>
    </citation>
    <scope>NUCLEOTIDE SEQUENCE [LARGE SCALE GENOMIC DNA]</scope>
</reference>
<comment type="caution">
    <text evidence="7">The sequence shown here is derived from an EMBL/GenBank/DDBJ whole genome shotgun (WGS) entry which is preliminary data.</text>
</comment>
<name>S9VKI4_9TRYP</name>
<dbReference type="GO" id="GO:0015360">
    <property type="term" value="F:acetate:proton symporter activity"/>
    <property type="evidence" value="ECO:0007669"/>
    <property type="project" value="TreeGrafter"/>
</dbReference>
<accession>S9VKI4</accession>
<sequence length="313" mass="35082">MDHAMRKDDGDHFPTAAVEIDQGASDDLHQSYFERKNKAHTAPRKLRKVVYYYEDSEEEGQEEDGAVMDVDTTRVRGGATNNEPTEAMVPVRARRLRGCPAAVTVRLEPPPPVSVENPRIGSPTPIGFFAFGLTTALFNVHNAKICPLNTSSMGLVIFYGGLTQFICGFLELVNRNTFGCTISTTYGAFWLATAALFMIDVNGNNQTMVMANANYTGGYFLFWFFFAGTLFCCSIFAPLMCTLLMFLVPLNFFMQSISFFTGSVTLTKVAGYEGIIVGCLAFYLGMAFTFEDVYKRRILPVFSHDRQFRNWKW</sequence>
<organism evidence="7 8">
    <name type="scientific">Strigomonas culicis</name>
    <dbReference type="NCBI Taxonomy" id="28005"/>
    <lineage>
        <taxon>Eukaryota</taxon>
        <taxon>Discoba</taxon>
        <taxon>Euglenozoa</taxon>
        <taxon>Kinetoplastea</taxon>
        <taxon>Metakinetoplastina</taxon>
        <taxon>Trypanosomatida</taxon>
        <taxon>Trypanosomatidae</taxon>
        <taxon>Strigomonadinae</taxon>
        <taxon>Strigomonas</taxon>
    </lineage>
</organism>
<proteinExistence type="inferred from homology"/>
<evidence type="ECO:0000256" key="1">
    <source>
        <dbReference type="ARBA" id="ARBA00004141"/>
    </source>
</evidence>
<evidence type="ECO:0000256" key="3">
    <source>
        <dbReference type="ARBA" id="ARBA00022692"/>
    </source>
</evidence>
<evidence type="ECO:0000313" key="7">
    <source>
        <dbReference type="EMBL" id="EPY23715.1"/>
    </source>
</evidence>
<keyword evidence="4 6" id="KW-1133">Transmembrane helix</keyword>
<dbReference type="InterPro" id="IPR047623">
    <property type="entry name" value="SatP"/>
</dbReference>
<dbReference type="Proteomes" id="UP000015354">
    <property type="component" value="Unassembled WGS sequence"/>
</dbReference>
<dbReference type="EMBL" id="ATMH01007525">
    <property type="protein sequence ID" value="EPY23715.1"/>
    <property type="molecule type" value="Genomic_DNA"/>
</dbReference>
<evidence type="ECO:0000256" key="5">
    <source>
        <dbReference type="ARBA" id="ARBA00023136"/>
    </source>
</evidence>
<comment type="similarity">
    <text evidence="2">Belongs to the acetate uptake transporter (AceTr) (TC 2.A.96) family.</text>
</comment>